<dbReference type="InterPro" id="IPR006143">
    <property type="entry name" value="RND_pump_MFP"/>
</dbReference>
<proteinExistence type="inferred from homology"/>
<evidence type="ECO:0000259" key="7">
    <source>
        <dbReference type="Pfam" id="PF25967"/>
    </source>
</evidence>
<dbReference type="InterPro" id="IPR058792">
    <property type="entry name" value="Beta-barrel_RND_2"/>
</dbReference>
<dbReference type="Gene3D" id="6.10.140.730">
    <property type="match status" value="1"/>
</dbReference>
<gene>
    <name evidence="8" type="ORF">GCM10007894_20800</name>
</gene>
<protein>
    <submittedName>
        <fullName evidence="8">Hemolysin D</fullName>
    </submittedName>
</protein>
<dbReference type="InterPro" id="IPR042230">
    <property type="entry name" value="CusF_sf"/>
</dbReference>
<dbReference type="GO" id="GO:0046914">
    <property type="term" value="F:transition metal ion binding"/>
    <property type="evidence" value="ECO:0007669"/>
    <property type="project" value="TreeGrafter"/>
</dbReference>
<dbReference type="InterPro" id="IPR058790">
    <property type="entry name" value="BSH_CusB"/>
</dbReference>
<evidence type="ECO:0000313" key="8">
    <source>
        <dbReference type="EMBL" id="GLS84103.1"/>
    </source>
</evidence>
<dbReference type="Gene3D" id="2.40.30.170">
    <property type="match status" value="1"/>
</dbReference>
<dbReference type="Gene3D" id="2.40.50.320">
    <property type="entry name" value="Copper binding periplasmic protein CusF"/>
    <property type="match status" value="1"/>
</dbReference>
<sequence length="488" mass="53258">MKSTYLKLSLVLAVGAAIGYGASIYICKPLTSALSSEKAASADSVENKPLYWVAPMDPSYKRDKPGKSPMGMDLVPVYGDKSASENGQGDVTVNSALQNNFGVKTETVTQGQIPLTIATMGNVNFNQDLVEHVHPRASGWIEQLNAKAEGQWVNKGDVLYSYYSPDLLTAQQELLTALRSANKRIIAAAKERLTLLGFSEKQLKQLLHSNRAKSVVEVYAKQSGIISKLNVRQGMYLTPATDVLTISGLDSVWIDSQVFEQQADWVDVGQTANITFDGLAGQQFTGKVDFVYPYLNPKSRTVSVRVVLDNLDHQFKPGMFANMTIDAGTTKTGFIIPRQALIKTAQGSHLVLKTDDNHFQSVAVSTGLGNADQVLVLDGLNEGDQLVVSGQFLIDSESNIDASRLRIQSPQKPMPNQVHVDAVVKGVDVDFNSVTLEHQAIDQWKWPSMVMDFDVADDINLNALKEGQAINVTLERDADNNVLLTSIN</sequence>
<dbReference type="InterPro" id="IPR045800">
    <property type="entry name" value="HMBD"/>
</dbReference>
<evidence type="ECO:0000259" key="4">
    <source>
        <dbReference type="Pfam" id="PF25869"/>
    </source>
</evidence>
<dbReference type="Pfam" id="PF25967">
    <property type="entry name" value="RND-MFP_C"/>
    <property type="match status" value="1"/>
</dbReference>
<name>A0AA37TP17_9GAMM</name>
<dbReference type="InterPro" id="IPR051909">
    <property type="entry name" value="MFP_Cation_Efflux"/>
</dbReference>
<dbReference type="Pfam" id="PF25954">
    <property type="entry name" value="Beta-barrel_RND_2"/>
    <property type="match status" value="1"/>
</dbReference>
<comment type="similarity">
    <text evidence="1">Belongs to the membrane fusion protein (MFP) (TC 8.A.1) family.</text>
</comment>
<dbReference type="Gene3D" id="2.40.50.100">
    <property type="match status" value="1"/>
</dbReference>
<dbReference type="Proteomes" id="UP001157439">
    <property type="component" value="Unassembled WGS sequence"/>
</dbReference>
<dbReference type="GO" id="GO:0060003">
    <property type="term" value="P:copper ion export"/>
    <property type="evidence" value="ECO:0007669"/>
    <property type="project" value="TreeGrafter"/>
</dbReference>
<evidence type="ECO:0000313" key="9">
    <source>
        <dbReference type="Proteomes" id="UP001157439"/>
    </source>
</evidence>
<dbReference type="GO" id="GO:0015679">
    <property type="term" value="P:plasma membrane copper ion transport"/>
    <property type="evidence" value="ECO:0007669"/>
    <property type="project" value="TreeGrafter"/>
</dbReference>
<dbReference type="InterPro" id="IPR021647">
    <property type="entry name" value="CusF_Ec"/>
</dbReference>
<dbReference type="AlphaFoldDB" id="A0AA37TP17"/>
<feature type="domain" description="CusB-like three alpha-helical bundle" evidence="4">
    <location>
        <begin position="166"/>
        <end position="213"/>
    </location>
</feature>
<evidence type="ECO:0000259" key="3">
    <source>
        <dbReference type="Pfam" id="PF19335"/>
    </source>
</evidence>
<dbReference type="Pfam" id="PF11604">
    <property type="entry name" value="CusF_Ec"/>
    <property type="match status" value="1"/>
</dbReference>
<keyword evidence="9" id="KW-1185">Reference proteome</keyword>
<evidence type="ECO:0000256" key="1">
    <source>
        <dbReference type="ARBA" id="ARBA00009477"/>
    </source>
</evidence>
<organism evidence="8 9">
    <name type="scientific">Paraferrimonas haliotis</name>
    <dbReference type="NCBI Taxonomy" id="2013866"/>
    <lineage>
        <taxon>Bacteria</taxon>
        <taxon>Pseudomonadati</taxon>
        <taxon>Pseudomonadota</taxon>
        <taxon>Gammaproteobacteria</taxon>
        <taxon>Alteromonadales</taxon>
        <taxon>Ferrimonadaceae</taxon>
        <taxon>Paraferrimonas</taxon>
    </lineage>
</organism>
<feature type="domain" description="Heavy metal binding" evidence="3">
    <location>
        <begin position="51"/>
        <end position="77"/>
    </location>
</feature>
<dbReference type="GO" id="GO:0030288">
    <property type="term" value="C:outer membrane-bounded periplasmic space"/>
    <property type="evidence" value="ECO:0007669"/>
    <property type="project" value="TreeGrafter"/>
</dbReference>
<feature type="domain" description="CusB-like beta-barrel" evidence="6">
    <location>
        <begin position="251"/>
        <end position="327"/>
    </location>
</feature>
<dbReference type="InterPro" id="IPR058791">
    <property type="entry name" value="3HB_CusB"/>
</dbReference>
<dbReference type="Gene3D" id="2.40.420.20">
    <property type="match status" value="1"/>
</dbReference>
<dbReference type="PANTHER" id="PTHR30097:SF15">
    <property type="entry name" value="CATION EFFLUX SYSTEM PROTEIN CUSB"/>
    <property type="match status" value="1"/>
</dbReference>
<evidence type="ECO:0000256" key="2">
    <source>
        <dbReference type="ARBA" id="ARBA00022448"/>
    </source>
</evidence>
<dbReference type="NCBIfam" id="TIGR01730">
    <property type="entry name" value="RND_mfp"/>
    <property type="match status" value="1"/>
</dbReference>
<dbReference type="GO" id="GO:0022857">
    <property type="term" value="F:transmembrane transporter activity"/>
    <property type="evidence" value="ECO:0007669"/>
    <property type="project" value="InterPro"/>
</dbReference>
<accession>A0AA37TP17</accession>
<dbReference type="RefSeq" id="WP_095498411.1">
    <property type="nucleotide sequence ID" value="NZ_BSPO01000003.1"/>
</dbReference>
<dbReference type="Pfam" id="PF25869">
    <property type="entry name" value="3HB_CusB"/>
    <property type="match status" value="1"/>
</dbReference>
<evidence type="ECO:0000259" key="6">
    <source>
        <dbReference type="Pfam" id="PF25954"/>
    </source>
</evidence>
<reference evidence="8 9" key="1">
    <citation type="journal article" date="2014" name="Int. J. Syst. Evol. Microbiol.">
        <title>Complete genome sequence of Corynebacterium casei LMG S-19264T (=DSM 44701T), isolated from a smear-ripened cheese.</title>
        <authorList>
            <consortium name="US DOE Joint Genome Institute (JGI-PGF)"/>
            <person name="Walter F."/>
            <person name="Albersmeier A."/>
            <person name="Kalinowski J."/>
            <person name="Ruckert C."/>
        </authorList>
    </citation>
    <scope>NUCLEOTIDE SEQUENCE [LARGE SCALE GENOMIC DNA]</scope>
    <source>
        <strain evidence="8 9">NBRC 112785</strain>
    </source>
</reference>
<dbReference type="GO" id="GO:0016020">
    <property type="term" value="C:membrane"/>
    <property type="evidence" value="ECO:0007669"/>
    <property type="project" value="InterPro"/>
</dbReference>
<dbReference type="SUPFAM" id="SSF111369">
    <property type="entry name" value="HlyD-like secretion proteins"/>
    <property type="match status" value="1"/>
</dbReference>
<dbReference type="FunFam" id="2.40.30.170:FF:000010">
    <property type="entry name" value="Efflux RND transporter periplasmic adaptor subunit"/>
    <property type="match status" value="1"/>
</dbReference>
<dbReference type="Pfam" id="PF19335">
    <property type="entry name" value="HMBD"/>
    <property type="match status" value="1"/>
</dbReference>
<keyword evidence="2" id="KW-0813">Transport</keyword>
<dbReference type="EMBL" id="BSPO01000003">
    <property type="protein sequence ID" value="GLS84103.1"/>
    <property type="molecule type" value="Genomic_DNA"/>
</dbReference>
<feature type="domain" description="CusB-like barrel-sandwich hybrid" evidence="5">
    <location>
        <begin position="130"/>
        <end position="246"/>
    </location>
</feature>
<dbReference type="InterPro" id="IPR058627">
    <property type="entry name" value="MdtA-like_C"/>
</dbReference>
<feature type="domain" description="Multidrug resistance protein MdtA-like C-terminal permuted SH3" evidence="7">
    <location>
        <begin position="335"/>
        <end position="390"/>
    </location>
</feature>
<dbReference type="Pfam" id="PF25919">
    <property type="entry name" value="BSH_CusB"/>
    <property type="match status" value="1"/>
</dbReference>
<dbReference type="PANTHER" id="PTHR30097">
    <property type="entry name" value="CATION EFFLUX SYSTEM PROTEIN CUSB"/>
    <property type="match status" value="1"/>
</dbReference>
<evidence type="ECO:0000259" key="5">
    <source>
        <dbReference type="Pfam" id="PF25919"/>
    </source>
</evidence>
<comment type="caution">
    <text evidence="8">The sequence shown here is derived from an EMBL/GenBank/DDBJ whole genome shotgun (WGS) entry which is preliminary data.</text>
</comment>